<evidence type="ECO:0000313" key="1">
    <source>
        <dbReference type="EMBL" id="OGZ69888.1"/>
    </source>
</evidence>
<comment type="caution">
    <text evidence="1">The sequence shown here is derived from an EMBL/GenBank/DDBJ whole genome shotgun (WGS) entry which is preliminary data.</text>
</comment>
<reference evidence="1 2" key="1">
    <citation type="journal article" date="2016" name="Nat. Commun.">
        <title>Thousands of microbial genomes shed light on interconnected biogeochemical processes in an aquifer system.</title>
        <authorList>
            <person name="Anantharaman K."/>
            <person name="Brown C.T."/>
            <person name="Hug L.A."/>
            <person name="Sharon I."/>
            <person name="Castelle C.J."/>
            <person name="Probst A.J."/>
            <person name="Thomas B.C."/>
            <person name="Singh A."/>
            <person name="Wilkins M.J."/>
            <person name="Karaoz U."/>
            <person name="Brodie E.L."/>
            <person name="Williams K.H."/>
            <person name="Hubbard S.S."/>
            <person name="Banfield J.F."/>
        </authorList>
    </citation>
    <scope>NUCLEOTIDE SEQUENCE [LARGE SCALE GENOMIC DNA]</scope>
</reference>
<gene>
    <name evidence="1" type="ORF">A3D44_03245</name>
</gene>
<proteinExistence type="predicted"/>
<dbReference type="AlphaFoldDB" id="A0A1G2I768"/>
<sequence length="61" mass="7021">MVIFVGIYAFASVDLSLNKILLQIAYFGYKFARIFRRAYGQAEKFYQISSSKSVIFVTNLI</sequence>
<protein>
    <submittedName>
        <fullName evidence="1">Uncharacterized protein</fullName>
    </submittedName>
</protein>
<name>A0A1G2I768_9BACT</name>
<evidence type="ECO:0000313" key="2">
    <source>
        <dbReference type="Proteomes" id="UP000178820"/>
    </source>
</evidence>
<dbReference type="EMBL" id="MHOT01000001">
    <property type="protein sequence ID" value="OGZ69888.1"/>
    <property type="molecule type" value="Genomic_DNA"/>
</dbReference>
<dbReference type="Proteomes" id="UP000178820">
    <property type="component" value="Unassembled WGS sequence"/>
</dbReference>
<organism evidence="1 2">
    <name type="scientific">Candidatus Staskawiczbacteria bacterium RIFCSPHIGHO2_02_FULL_42_22</name>
    <dbReference type="NCBI Taxonomy" id="1802207"/>
    <lineage>
        <taxon>Bacteria</taxon>
        <taxon>Candidatus Staskawicziibacteriota</taxon>
    </lineage>
</organism>
<accession>A0A1G2I768</accession>